<evidence type="ECO:0000259" key="2">
    <source>
        <dbReference type="Pfam" id="PF00583"/>
    </source>
</evidence>
<protein>
    <submittedName>
        <fullName evidence="3">GNAT family N-acetyltransferase</fullName>
        <ecNumber evidence="3">2.3.1.-</ecNumber>
    </submittedName>
</protein>
<evidence type="ECO:0000256" key="1">
    <source>
        <dbReference type="SAM" id="MobiDB-lite"/>
    </source>
</evidence>
<dbReference type="Pfam" id="PF00583">
    <property type="entry name" value="Acetyltransf_1"/>
    <property type="match status" value="1"/>
</dbReference>
<dbReference type="RefSeq" id="WP_378239656.1">
    <property type="nucleotide sequence ID" value="NZ_JBHRWK010000021.1"/>
</dbReference>
<reference evidence="4" key="1">
    <citation type="journal article" date="2019" name="Int. J. Syst. Evol. Microbiol.">
        <title>The Global Catalogue of Microorganisms (GCM) 10K type strain sequencing project: providing services to taxonomists for standard genome sequencing and annotation.</title>
        <authorList>
            <consortium name="The Broad Institute Genomics Platform"/>
            <consortium name="The Broad Institute Genome Sequencing Center for Infectious Disease"/>
            <person name="Wu L."/>
            <person name="Ma J."/>
        </authorList>
    </citation>
    <scope>NUCLEOTIDE SEQUENCE [LARGE SCALE GENOMIC DNA]</scope>
    <source>
        <strain evidence="4">CGMCC 4.7676</strain>
    </source>
</reference>
<comment type="caution">
    <text evidence="3">The sequence shown here is derived from an EMBL/GenBank/DDBJ whole genome shotgun (WGS) entry which is preliminary data.</text>
</comment>
<name>A0ABV7NZ69_9PSEU</name>
<dbReference type="EC" id="2.3.1.-" evidence="3"/>
<proteinExistence type="predicted"/>
<dbReference type="Gene3D" id="3.40.630.30">
    <property type="match status" value="1"/>
</dbReference>
<feature type="region of interest" description="Disordered" evidence="1">
    <location>
        <begin position="1"/>
        <end position="21"/>
    </location>
</feature>
<keyword evidence="3" id="KW-0012">Acyltransferase</keyword>
<evidence type="ECO:0000313" key="3">
    <source>
        <dbReference type="EMBL" id="MFC3450811.1"/>
    </source>
</evidence>
<dbReference type="Proteomes" id="UP001595645">
    <property type="component" value="Unassembled WGS sequence"/>
</dbReference>
<feature type="domain" description="N-acetyltransferase" evidence="2">
    <location>
        <begin position="11"/>
        <end position="75"/>
    </location>
</feature>
<gene>
    <name evidence="3" type="ORF">ACFOSH_15365</name>
</gene>
<accession>A0ABV7NZ69</accession>
<evidence type="ECO:0000313" key="4">
    <source>
        <dbReference type="Proteomes" id="UP001595645"/>
    </source>
</evidence>
<sequence length="86" mass="10075">MHHSRRLLGNPDPWQGRVFRDRTQRRRLRTDTGVAAGLDGRLVGVAHYLFHASIRYSGKRHLADLFVDPRVRRRGTRFPQPLLEHP</sequence>
<keyword evidence="3" id="KW-0808">Transferase</keyword>
<dbReference type="InterPro" id="IPR016181">
    <property type="entry name" value="Acyl_CoA_acyltransferase"/>
</dbReference>
<dbReference type="SUPFAM" id="SSF55729">
    <property type="entry name" value="Acyl-CoA N-acyltransferases (Nat)"/>
    <property type="match status" value="1"/>
</dbReference>
<dbReference type="InterPro" id="IPR000182">
    <property type="entry name" value="GNAT_dom"/>
</dbReference>
<dbReference type="GO" id="GO:0016746">
    <property type="term" value="F:acyltransferase activity"/>
    <property type="evidence" value="ECO:0007669"/>
    <property type="project" value="UniProtKB-KW"/>
</dbReference>
<dbReference type="EMBL" id="JBHRWK010000021">
    <property type="protein sequence ID" value="MFC3450811.1"/>
    <property type="molecule type" value="Genomic_DNA"/>
</dbReference>
<organism evidence="3 4">
    <name type="scientific">Amycolatopsis speibonae</name>
    <dbReference type="NCBI Taxonomy" id="1450224"/>
    <lineage>
        <taxon>Bacteria</taxon>
        <taxon>Bacillati</taxon>
        <taxon>Actinomycetota</taxon>
        <taxon>Actinomycetes</taxon>
        <taxon>Pseudonocardiales</taxon>
        <taxon>Pseudonocardiaceae</taxon>
        <taxon>Amycolatopsis</taxon>
    </lineage>
</organism>
<keyword evidence="4" id="KW-1185">Reference proteome</keyword>